<dbReference type="InterPro" id="IPR023213">
    <property type="entry name" value="CAT-like_dom_sf"/>
</dbReference>
<evidence type="ECO:0000256" key="1">
    <source>
        <dbReference type="ARBA" id="ARBA00001957"/>
    </source>
</evidence>
<dbReference type="CDD" id="cd19534">
    <property type="entry name" value="E_NRPS"/>
    <property type="match status" value="1"/>
</dbReference>
<dbReference type="Pfam" id="PF00501">
    <property type="entry name" value="AMP-binding"/>
    <property type="match status" value="1"/>
</dbReference>
<dbReference type="Gene3D" id="3.30.559.30">
    <property type="entry name" value="Nonribosomal peptide synthetase, condensation domain"/>
    <property type="match status" value="2"/>
</dbReference>
<dbReference type="InterPro" id="IPR009081">
    <property type="entry name" value="PP-bd_ACP"/>
</dbReference>
<dbReference type="InterPro" id="IPR006162">
    <property type="entry name" value="Ppantetheine_attach_site"/>
</dbReference>
<keyword evidence="2" id="KW-0596">Phosphopantetheine</keyword>
<name>A0A8A4TLE0_SULCO</name>
<dbReference type="NCBIfam" id="TIGR01733">
    <property type="entry name" value="AA-adenyl-dom"/>
    <property type="match status" value="1"/>
</dbReference>
<dbReference type="Gene3D" id="3.30.300.30">
    <property type="match status" value="1"/>
</dbReference>
<dbReference type="Proteomes" id="UP000663929">
    <property type="component" value="Chromosome"/>
</dbReference>
<sequence>MVQDRNIEDIYPLSPMQSGMLFHALYEPRAGLYVEQAVYELAGPLESTALKRAWHMVVARHPVLRTLFLWKKRKKPLQVVRRQVDVPWHEEDWQRLSGEAREKRLAAYLEDDRGQGFDLGRAPLQRFALFRHGAERFTLIWTHHHMLLDGWCIPLIFKEVLTCYLAIRSGRAPRLETVRPYKHYIAWLARQDREKAGVFWRDSLSGWAAPTPLPLAAHAAESTRGRDFAAFERRLTTELTTQLKQLARDHRITINTLVQYAWALVLMRYTGHRDVVFGAVTSGRPAELGGVENMIGLFINSVPIRVDLRGDAPALTGLQALHARNMNINQYAYLPLSDIAAACDTGQGRDLFESLIAFENYPVDRDLKQRPFDVQLLQTKMLEKTNYGLNILVSPDEAMWFEFLYDTGCLTRAKTEALAAALRQVLTELAAHPRKRPSQLSIMDEAALAARLTSAIVPATERGRPEPVTERFARVAGKAPETTALVQGDVRVSYWELKCTADALSRRLIEAGIEREEPVGLLLERSPEWIAAQLAVMQVGGAFVPLYLDAPAERVRFILEDCGARILIAAAPMAEEYGLNEILVIDPDRSDLHEAPPADTPAPMPPGPDPQDLAYLIYTSGSTGRPKGVMIDHHALANLVDWHCKRFHLEPGVRTSHLASQAFDASIWEIWPTLGAGGELHLPLGDDLDSLERYQAWFERAKLDIAFLPTPLLEPLMELDWSRSQYPRLILTGGDRLSRTAPGDAPFRLVNNYGPTENAVVSTSGLIPPGEMETPPTIGGPIAGVAAHVLDADLMPVPPGSVGELYLGGVQVARGYCRRPALTAASFVPDPFGTAPGARLYRTGDLVRIPFAPTNEPMSGFDFVGRRDFQVKLRGFRIEPGEIDAVLLSHPEVQRALTVLDRNGPARLVTFVIGSAAETSMRAHLVANLPEYMIPSQFFELTELPLTANGKVDRKALIQRAAETPPPVEVHSASGEPASETGSESVDETPSQPRTPERMHIEETLAAIWSEVLGRDRVGLDENFFDLGGDSILSIQILSRAVRAGYHFTLKELFAHPTVAALAELVERGTSAAKDEGPSSGEVPLTPIQRWFFEQDLPNRDHFNQSLLLSVPAEWTETQWQAWVASLAAHHDAFRLRFRHDGDGWRQFHVDDAENLTLDVVDCDEMDIETCAAMWQERLDLGEGPLARCVLMRTGTPRNRLLWIVHHLIVDGVSWRILVDDLNHLAVRKRAGEPIWLPPRSTSFKRWSQMLLDWSQRSLPAEQVAWWHQVADRPPPPFPRDRNATEGANTLESCESVAVSLDEEATEDLLLRAPRAYRSQIEDLLLSALALTICEWSDQPAFPVELESHGREAPLSEVDLSRTVGWFTAVYPLWLELPATTNLGRVLTAIKELRRAVPDHGIGWGLLRHRSGAPEREDAARAAAERAIRAWPTPPISFNYLGQFDSLANDEDQELYLAQESTGLDIAAQGRRTHLFNLNALIRDGRLHLSWTYSHHLHDRVTIENLARSYMDHLAKLIEHCLDPSEGGFSASDFPAARLDQNQLEEFIAQLEF</sequence>
<gene>
    <name evidence="6" type="ORF">J3U87_32650</name>
</gene>
<dbReference type="CDD" id="cd19543">
    <property type="entry name" value="DCL_NRPS"/>
    <property type="match status" value="1"/>
</dbReference>
<proteinExistence type="predicted"/>
<dbReference type="PRINTS" id="PR00154">
    <property type="entry name" value="AMPBINDING"/>
</dbReference>
<dbReference type="PROSITE" id="PS50075">
    <property type="entry name" value="CARRIER"/>
    <property type="match status" value="1"/>
</dbReference>
<protein>
    <submittedName>
        <fullName evidence="6">Amino acid adenylation domain-containing protein</fullName>
    </submittedName>
</protein>
<dbReference type="NCBIfam" id="TIGR01720">
    <property type="entry name" value="NRPS-para261"/>
    <property type="match status" value="1"/>
</dbReference>
<evidence type="ECO:0000256" key="2">
    <source>
        <dbReference type="ARBA" id="ARBA00022450"/>
    </source>
</evidence>
<keyword evidence="3" id="KW-0597">Phosphoprotein</keyword>
<dbReference type="Pfam" id="PF13193">
    <property type="entry name" value="AMP-binding_C"/>
    <property type="match status" value="1"/>
</dbReference>
<dbReference type="InterPro" id="IPR045851">
    <property type="entry name" value="AMP-bd_C_sf"/>
</dbReference>
<dbReference type="SUPFAM" id="SSF56801">
    <property type="entry name" value="Acetyl-CoA synthetase-like"/>
    <property type="match status" value="1"/>
</dbReference>
<dbReference type="PANTHER" id="PTHR45398">
    <property type="match status" value="1"/>
</dbReference>
<evidence type="ECO:0000313" key="7">
    <source>
        <dbReference type="Proteomes" id="UP000663929"/>
    </source>
</evidence>
<evidence type="ECO:0000256" key="4">
    <source>
        <dbReference type="SAM" id="MobiDB-lite"/>
    </source>
</evidence>
<dbReference type="CDD" id="cd05930">
    <property type="entry name" value="A_NRPS"/>
    <property type="match status" value="1"/>
</dbReference>
<dbReference type="InterPro" id="IPR000873">
    <property type="entry name" value="AMP-dep_synth/lig_dom"/>
</dbReference>
<dbReference type="InterPro" id="IPR020845">
    <property type="entry name" value="AMP-binding_CS"/>
</dbReference>
<dbReference type="GO" id="GO:0003824">
    <property type="term" value="F:catalytic activity"/>
    <property type="evidence" value="ECO:0007669"/>
    <property type="project" value="InterPro"/>
</dbReference>
<dbReference type="Gene3D" id="1.10.1200.10">
    <property type="entry name" value="ACP-like"/>
    <property type="match status" value="1"/>
</dbReference>
<evidence type="ECO:0000256" key="3">
    <source>
        <dbReference type="ARBA" id="ARBA00022553"/>
    </source>
</evidence>
<dbReference type="InterPro" id="IPR001242">
    <property type="entry name" value="Condensation_dom"/>
</dbReference>
<dbReference type="SUPFAM" id="SSF47336">
    <property type="entry name" value="ACP-like"/>
    <property type="match status" value="1"/>
</dbReference>
<organism evidence="6 7">
    <name type="scientific">Sulfidibacter corallicola</name>
    <dbReference type="NCBI Taxonomy" id="2818388"/>
    <lineage>
        <taxon>Bacteria</taxon>
        <taxon>Pseudomonadati</taxon>
        <taxon>Acidobacteriota</taxon>
        <taxon>Holophagae</taxon>
        <taxon>Acanthopleuribacterales</taxon>
        <taxon>Acanthopleuribacteraceae</taxon>
        <taxon>Sulfidibacter</taxon>
    </lineage>
</organism>
<dbReference type="SMART" id="SM00823">
    <property type="entry name" value="PKS_PP"/>
    <property type="match status" value="1"/>
</dbReference>
<dbReference type="InterPro" id="IPR042099">
    <property type="entry name" value="ANL_N_sf"/>
</dbReference>
<dbReference type="InterPro" id="IPR010071">
    <property type="entry name" value="AA_adenyl_dom"/>
</dbReference>
<dbReference type="Pfam" id="PF00550">
    <property type="entry name" value="PP-binding"/>
    <property type="match status" value="1"/>
</dbReference>
<dbReference type="InterPro" id="IPR010060">
    <property type="entry name" value="NRPS_synth"/>
</dbReference>
<dbReference type="Gene3D" id="3.30.559.10">
    <property type="entry name" value="Chloramphenicol acetyltransferase-like domain"/>
    <property type="match status" value="2"/>
</dbReference>
<dbReference type="FunFam" id="3.40.50.980:FF:000001">
    <property type="entry name" value="Non-ribosomal peptide synthetase"/>
    <property type="match status" value="1"/>
</dbReference>
<evidence type="ECO:0000259" key="5">
    <source>
        <dbReference type="PROSITE" id="PS50075"/>
    </source>
</evidence>
<keyword evidence="7" id="KW-1185">Reference proteome</keyword>
<feature type="domain" description="Carrier" evidence="5">
    <location>
        <begin position="996"/>
        <end position="1070"/>
    </location>
</feature>
<dbReference type="RefSeq" id="WP_237379992.1">
    <property type="nucleotide sequence ID" value="NZ_CP071793.1"/>
</dbReference>
<dbReference type="Gene3D" id="3.40.50.12780">
    <property type="entry name" value="N-terminal domain of ligase-like"/>
    <property type="match status" value="1"/>
</dbReference>
<accession>A0A8A4TLE0</accession>
<dbReference type="Pfam" id="PF00668">
    <property type="entry name" value="Condensation"/>
    <property type="match status" value="2"/>
</dbReference>
<evidence type="ECO:0000313" key="6">
    <source>
        <dbReference type="EMBL" id="QTD50360.1"/>
    </source>
</evidence>
<dbReference type="InterPro" id="IPR020459">
    <property type="entry name" value="AMP-binding"/>
</dbReference>
<dbReference type="GO" id="GO:0031177">
    <property type="term" value="F:phosphopantetheine binding"/>
    <property type="evidence" value="ECO:0007669"/>
    <property type="project" value="InterPro"/>
</dbReference>
<feature type="region of interest" description="Disordered" evidence="4">
    <location>
        <begin position="963"/>
        <end position="999"/>
    </location>
</feature>
<dbReference type="InterPro" id="IPR025110">
    <property type="entry name" value="AMP-bd_C"/>
</dbReference>
<dbReference type="SUPFAM" id="SSF52777">
    <property type="entry name" value="CoA-dependent acyltransferases"/>
    <property type="match status" value="4"/>
</dbReference>
<dbReference type="PROSITE" id="PS00012">
    <property type="entry name" value="PHOSPHOPANTETHEINE"/>
    <property type="match status" value="1"/>
</dbReference>
<dbReference type="InterPro" id="IPR036736">
    <property type="entry name" value="ACP-like_sf"/>
</dbReference>
<dbReference type="KEGG" id="scor:J3U87_32650"/>
<feature type="compositionally biased region" description="Polar residues" evidence="4">
    <location>
        <begin position="980"/>
        <end position="994"/>
    </location>
</feature>
<dbReference type="EMBL" id="CP071793">
    <property type="protein sequence ID" value="QTD50360.1"/>
    <property type="molecule type" value="Genomic_DNA"/>
</dbReference>
<dbReference type="FunFam" id="1.10.1200.10:FF:000005">
    <property type="entry name" value="Nonribosomal peptide synthetase 1"/>
    <property type="match status" value="1"/>
</dbReference>
<dbReference type="PANTHER" id="PTHR45398:SF1">
    <property type="entry name" value="ENZYME, PUTATIVE (JCVI)-RELATED"/>
    <property type="match status" value="1"/>
</dbReference>
<reference evidence="6" key="1">
    <citation type="submission" date="2021-03" db="EMBL/GenBank/DDBJ databases">
        <title>Acanthopleuribacteraceae sp. M133.</title>
        <authorList>
            <person name="Wang G."/>
        </authorList>
    </citation>
    <scope>NUCLEOTIDE SEQUENCE</scope>
    <source>
        <strain evidence="6">M133</strain>
    </source>
</reference>
<dbReference type="PROSITE" id="PS00455">
    <property type="entry name" value="AMP_BINDING"/>
    <property type="match status" value="1"/>
</dbReference>
<dbReference type="InterPro" id="IPR020806">
    <property type="entry name" value="PKS_PP-bd"/>
</dbReference>
<comment type="cofactor">
    <cofactor evidence="1">
        <name>pantetheine 4'-phosphate</name>
        <dbReference type="ChEBI" id="CHEBI:47942"/>
    </cofactor>
</comment>